<dbReference type="GO" id="GO:0071203">
    <property type="term" value="C:WASH complex"/>
    <property type="evidence" value="ECO:0007669"/>
    <property type="project" value="InterPro"/>
</dbReference>
<dbReference type="InterPro" id="IPR027307">
    <property type="entry name" value="WASH7"/>
</dbReference>
<dbReference type="InterPro" id="IPR028283">
    <property type="entry name" value="WASH-7_C"/>
</dbReference>
<evidence type="ECO:0000259" key="3">
    <source>
        <dbReference type="Pfam" id="PF14746"/>
    </source>
</evidence>
<dbReference type="Proteomes" id="UP001154329">
    <property type="component" value="Chromosome 3"/>
</dbReference>
<dbReference type="GO" id="GO:0016197">
    <property type="term" value="P:endosomal transport"/>
    <property type="evidence" value="ECO:0007669"/>
    <property type="project" value="TreeGrafter"/>
</dbReference>
<dbReference type="Pfam" id="PF14746">
    <property type="entry name" value="WASH-7_C"/>
    <property type="match status" value="1"/>
</dbReference>
<name>A0A9P0NP94_APHGO</name>
<accession>A0A9P0NP94</accession>
<protein>
    <recommendedName>
        <fullName evidence="6">WASH complex subunit 7</fullName>
    </recommendedName>
</protein>
<evidence type="ECO:0008006" key="6">
    <source>
        <dbReference type="Google" id="ProtNLM"/>
    </source>
</evidence>
<dbReference type="GO" id="GO:0005768">
    <property type="term" value="C:endosome"/>
    <property type="evidence" value="ECO:0007669"/>
    <property type="project" value="TreeGrafter"/>
</dbReference>
<organism evidence="4 5">
    <name type="scientific">Aphis gossypii</name>
    <name type="common">Cotton aphid</name>
    <dbReference type="NCBI Taxonomy" id="80765"/>
    <lineage>
        <taxon>Eukaryota</taxon>
        <taxon>Metazoa</taxon>
        <taxon>Ecdysozoa</taxon>
        <taxon>Arthropoda</taxon>
        <taxon>Hexapoda</taxon>
        <taxon>Insecta</taxon>
        <taxon>Pterygota</taxon>
        <taxon>Neoptera</taxon>
        <taxon>Paraneoptera</taxon>
        <taxon>Hemiptera</taxon>
        <taxon>Sternorrhyncha</taxon>
        <taxon>Aphidomorpha</taxon>
        <taxon>Aphidoidea</taxon>
        <taxon>Aphididae</taxon>
        <taxon>Aphidini</taxon>
        <taxon>Aphis</taxon>
        <taxon>Aphis</taxon>
    </lineage>
</organism>
<feature type="domain" description="WASH complex subunit 4 N-terminal" evidence="2">
    <location>
        <begin position="28"/>
        <end position="578"/>
    </location>
</feature>
<feature type="domain" description="WASH complex subunit 7 C-terminal" evidence="3">
    <location>
        <begin position="941"/>
        <end position="1103"/>
    </location>
</feature>
<reference evidence="4" key="2">
    <citation type="submission" date="2022-10" db="EMBL/GenBank/DDBJ databases">
        <authorList>
            <consortium name="ENA_rothamsted_submissions"/>
            <consortium name="culmorum"/>
            <person name="King R."/>
        </authorList>
    </citation>
    <scope>NUCLEOTIDE SEQUENCE</scope>
</reference>
<dbReference type="EMBL" id="OU899036">
    <property type="protein sequence ID" value="CAH1732418.1"/>
    <property type="molecule type" value="Genomic_DNA"/>
</dbReference>
<keyword evidence="5" id="KW-1185">Reference proteome</keyword>
<dbReference type="Pfam" id="PF14745">
    <property type="entry name" value="WASH-4_N"/>
    <property type="match status" value="1"/>
</dbReference>
<evidence type="ECO:0000259" key="2">
    <source>
        <dbReference type="Pfam" id="PF14745"/>
    </source>
</evidence>
<reference evidence="4" key="1">
    <citation type="submission" date="2022-02" db="EMBL/GenBank/DDBJ databases">
        <authorList>
            <person name="King R."/>
        </authorList>
    </citation>
    <scope>NUCLEOTIDE SEQUENCE</scope>
</reference>
<dbReference type="PANTHER" id="PTHR31409">
    <property type="entry name" value="WASH COMPLEX SUBUNIT 4"/>
    <property type="match status" value="1"/>
</dbReference>
<evidence type="ECO:0000313" key="5">
    <source>
        <dbReference type="Proteomes" id="UP001154329"/>
    </source>
</evidence>
<dbReference type="OrthoDB" id="10261210at2759"/>
<dbReference type="PANTHER" id="PTHR31409:SF0">
    <property type="entry name" value="WASH COMPLEX SUBUNIT 4"/>
    <property type="match status" value="1"/>
</dbReference>
<dbReference type="InterPro" id="IPR028282">
    <property type="entry name" value="WASH-7_central"/>
</dbReference>
<dbReference type="GO" id="GO:0007032">
    <property type="term" value="P:endosome organization"/>
    <property type="evidence" value="ECO:0007669"/>
    <property type="project" value="TreeGrafter"/>
</dbReference>
<dbReference type="AlphaFoldDB" id="A0A9P0NP94"/>
<dbReference type="InterPro" id="IPR028191">
    <property type="entry name" value="WASH-4_N"/>
</dbReference>
<sequence length="1108" mass="128842">MWSNLEKNNKSEDVVAGKQIQTYKHLLNSHTERLEKIHILKNTLFIFKSPVNIKVDVTDKVTIDDLLDIDNNVLSTILKIFATLNSEIVFLKNDVKVKLFNSILYYEECDEDVSIEGLIPVKISKFLQILLELSNFVKHCEYLLSEIHCQFVNIFEFQLITADIHFQGIFEYIGDLLYIFVELDKLIISQPILQQHWVQYRSTLNTIKLDPSKYDCNINDIIQLENICNDIESTLLSGNIFEKVLTSDFNGKKEIQSCDDFVNEFKLYLNNSVLLLGQRAYQKSNNLLLIWSRICSTTVFYTYIFGVFDKKLLKQFTDLLEKVNHLPLDGNLVWNPELFVLRFIGHLIKPNSIRKTEENLEKCSLELIDIAKNFSKTTSNYLQQAMIWLTRSEQIEIIHFHASKLDYMYDICNFLSEGIQLCTSIKNTVITLMNLHSTLGKPLIKSNVILICRLIETMKNISYVYQNNHIVMDKLITDIIQYYEFLCLSIISQVKISCADDRNFNTKNVDRLSSLEVSEKLLHGPFVKNRPLLIKLALNTAIGLQAFPKSQVLTITQHLKKIELLQSLQDEIKSISEISCMYWHRVVFPLYFKNIKKQHNHFNGLSTTFDFLKDIYEVTYFSDKNTKQNIYSSFINEIFGYLNHQILKPMNPLIENELRLHVMTHVHCTKTILNQPADTYMIKLQNLQFLTSFIDTKNRAENYLSETFYDLTAVALHDWHNNGVMRTLAKYKLNLETIDDKLPNHTLEQGLDVLEIMRNLNLFISKYSYNLSNQIFIENYSTSKHLNTINIKHISNSIRIHGTGIMSTTVNTTYQLLCGKLNVLSKYLYDERVKSKLKKEITFLHEIQKTNNMLYPFERAEKLNSSMRKLTLNTNQNYIDQFRILVTHIGNALGYVRLIKSGGLNFCSIASSFIPDLKKVMQFEESCNDSGFTKNCLISGHHLDNVVRNICQNIAEGTNYFKLLIDVFIQAMGNSNNSHLHNFYIIIPSLTLNFIEHSINSKEKMYKKSKGAMFTDDGFAVGVAYLLRILGLNNEFDSLKWFQSVSENYDEKLNVLKTQEINALKDDAKLQQPLSLSYTRLQVYYKEFMLLYYNINSARIFFQSRNIS</sequence>
<evidence type="ECO:0000313" key="4">
    <source>
        <dbReference type="EMBL" id="CAH1732418.1"/>
    </source>
</evidence>
<evidence type="ECO:0000259" key="1">
    <source>
        <dbReference type="Pfam" id="PF14744"/>
    </source>
</evidence>
<proteinExistence type="predicted"/>
<feature type="domain" description="WASH complex subunit 7 central" evidence="1">
    <location>
        <begin position="580"/>
        <end position="918"/>
    </location>
</feature>
<dbReference type="Pfam" id="PF14744">
    <property type="entry name" value="WASH-7_mid"/>
    <property type="match status" value="1"/>
</dbReference>
<gene>
    <name evidence="4" type="ORF">APHIGO_LOCUS8911</name>
</gene>